<keyword evidence="2" id="KW-1185">Reference proteome</keyword>
<name>A0ABU2LXP6_9ACTN</name>
<organism evidence="1 2">
    <name type="scientific">Streptomyces millisiae</name>
    <dbReference type="NCBI Taxonomy" id="3075542"/>
    <lineage>
        <taxon>Bacteria</taxon>
        <taxon>Bacillati</taxon>
        <taxon>Actinomycetota</taxon>
        <taxon>Actinomycetes</taxon>
        <taxon>Kitasatosporales</taxon>
        <taxon>Streptomycetaceae</taxon>
        <taxon>Streptomyces</taxon>
    </lineage>
</organism>
<reference evidence="2" key="1">
    <citation type="submission" date="2023-07" db="EMBL/GenBank/DDBJ databases">
        <title>30 novel species of actinomycetes from the DSMZ collection.</title>
        <authorList>
            <person name="Nouioui I."/>
        </authorList>
    </citation>
    <scope>NUCLEOTIDE SEQUENCE [LARGE SCALE GENOMIC DNA]</scope>
    <source>
        <strain evidence="2">DSM 44918</strain>
    </source>
</reference>
<dbReference type="EMBL" id="JAVREM010000061">
    <property type="protein sequence ID" value="MDT0322373.1"/>
    <property type="molecule type" value="Genomic_DNA"/>
</dbReference>
<evidence type="ECO:0000313" key="1">
    <source>
        <dbReference type="EMBL" id="MDT0322373.1"/>
    </source>
</evidence>
<proteinExistence type="predicted"/>
<accession>A0ABU2LXP6</accession>
<gene>
    <name evidence="1" type="ORF">RNC47_29040</name>
</gene>
<dbReference type="Proteomes" id="UP001183420">
    <property type="component" value="Unassembled WGS sequence"/>
</dbReference>
<comment type="caution">
    <text evidence="1">The sequence shown here is derived from an EMBL/GenBank/DDBJ whole genome shotgun (WGS) entry which is preliminary data.</text>
</comment>
<sequence length="45" mass="4621">MLAAYERDPAALRVELLLGVGASNCRRCATATSADTSSQGSGPPR</sequence>
<evidence type="ECO:0000313" key="2">
    <source>
        <dbReference type="Proteomes" id="UP001183420"/>
    </source>
</evidence>
<dbReference type="RefSeq" id="WP_311602943.1">
    <property type="nucleotide sequence ID" value="NZ_JAVREM010000061.1"/>
</dbReference>
<protein>
    <submittedName>
        <fullName evidence="1">Uncharacterized protein</fullName>
    </submittedName>
</protein>